<feature type="compositionally biased region" description="Low complexity" evidence="3">
    <location>
        <begin position="982"/>
        <end position="1001"/>
    </location>
</feature>
<evidence type="ECO:0000256" key="3">
    <source>
        <dbReference type="SAM" id="MobiDB-lite"/>
    </source>
</evidence>
<keyword evidence="1" id="KW-0433">Leucine-rich repeat</keyword>
<evidence type="ECO:0000256" key="1">
    <source>
        <dbReference type="ARBA" id="ARBA00022614"/>
    </source>
</evidence>
<feature type="compositionally biased region" description="Acidic residues" evidence="3">
    <location>
        <begin position="1157"/>
        <end position="1169"/>
    </location>
</feature>
<dbReference type="EMBL" id="CAXAMM010005246">
    <property type="protein sequence ID" value="CAK9006570.1"/>
    <property type="molecule type" value="Genomic_DNA"/>
</dbReference>
<feature type="compositionally biased region" description="Basic residues" evidence="3">
    <location>
        <begin position="732"/>
        <end position="743"/>
    </location>
</feature>
<feature type="region of interest" description="Disordered" evidence="3">
    <location>
        <begin position="555"/>
        <end position="620"/>
    </location>
</feature>
<sequence>MVSEQSGFAGLLLRGLGVASREAAIRGALGKLVRDGGTRLSLRRMDVTDAHVDALIAALEEFAVLAHLDLSENRVSAAGAERLMRFVWAQAERARTAWRPGRDGFVCLCSVDLTGNAVPEELIEELAVRGRAGRLTNVLLSASWVFVRALGAEDASRSSLSIAAEIGWFSVLRASLEEFLCRKVSGTDLVGVLLHCGVVAPDQIPPKRRRSRSRTASFGSSTLSTSASQAAAEEDFEVSVSLRVFLTLAMALSSEGVAPSSVEVAEWEARLVSDFGLETFESSLAAESMIVTDEEVDEEVSVSGSDQGLDEGDESARSSSEDEDSCASSSSSSGVSSDASSPSSSSSSSHTGAENSSSSEYSSTASEQEGPSPIVALDLSGKELRSLEAALEDAVDETLETLNARNNSLGAEPQLACFPAHRMFARLHTLDLSHNALVEVDRMLEAKALPALKFLDVSHNMLRTVRGLDALDGLVELKANSNRLRDVSYLVGLRCLKTLDLSQNLVPNITALRGLALNSNMEQLWLVDNPVSRGPRYRAQVIHLLPFLERLDDKALPPSSAKKNRTRQPQKNHTERKRHTPPDMARLAELSKPAGVKSSSKAKATFESKGSSNKDDKAIKTNISNNSSTVTAALGKKQVDAMCARLAKPRNSASSSAGGASRPAVFGSSVPRQVSAAPIASAADQEEAKERTLPKRLLAPTDAFRRKTVDGAKAAEEEARKEISRKRLEVKRARRRSRNRGKKVSAVEEGTPGPAPNSIVRGSSPPNMPPLDSPPPPPPPPPAAKPASPQISSSPPPPPPPLASAQVSVTTAEDFVLEQRFKEWQSDAEQQLSTAKTALSVLNRVAFSEDQLTDYQERLMEVGLWQRIDSPPVQTDADVNASALALQRKVEMSKAAVRNIVQLLQEQGKDSESVRSYCEYLVQTGLVSASEQQDQEEDEEDAISAGNSQSVLPSASLGAASVTSTSSSRSSVRWAPIPLSVQPVQQAQTQQGQVQQQQQQQSGVSLTEELLRQREGPNDNESVASSVWSVEGQASIRPPDLDNSLGSSNLASASASTSTAPPALAAASTPASAAPLVDVPPSLTEEEEQEDDEQQVEEQVGDQRHALEATIAPVTPPAASNGQGAGGGDNNDDNSNSEEANDDNDEELSLSNFSDLSDLDDDDLSLPGT</sequence>
<accession>A0ABP0IWU1</accession>
<comment type="caution">
    <text evidence="4">The sequence shown here is derived from an EMBL/GenBank/DDBJ whole genome shotgun (WGS) entry which is preliminary data.</text>
</comment>
<name>A0ABP0IWU1_9DINO</name>
<dbReference type="Gene3D" id="3.80.10.10">
    <property type="entry name" value="Ribonuclease Inhibitor"/>
    <property type="match status" value="3"/>
</dbReference>
<dbReference type="Proteomes" id="UP001642464">
    <property type="component" value="Unassembled WGS sequence"/>
</dbReference>
<keyword evidence="5" id="KW-1185">Reference proteome</keyword>
<dbReference type="InterPro" id="IPR032675">
    <property type="entry name" value="LRR_dom_sf"/>
</dbReference>
<feature type="compositionally biased region" description="Low complexity" evidence="3">
    <location>
        <begin position="652"/>
        <end position="661"/>
    </location>
</feature>
<evidence type="ECO:0000313" key="4">
    <source>
        <dbReference type="EMBL" id="CAK9006570.1"/>
    </source>
</evidence>
<feature type="compositionally biased region" description="Low complexity" evidence="3">
    <location>
        <begin position="326"/>
        <end position="369"/>
    </location>
</feature>
<feature type="compositionally biased region" description="Pro residues" evidence="3">
    <location>
        <begin position="766"/>
        <end position="784"/>
    </location>
</feature>
<evidence type="ECO:0000256" key="2">
    <source>
        <dbReference type="ARBA" id="ARBA00022737"/>
    </source>
</evidence>
<feature type="compositionally biased region" description="Acidic residues" evidence="3">
    <location>
        <begin position="1130"/>
        <end position="1148"/>
    </location>
</feature>
<keyword evidence="2" id="KW-0677">Repeat</keyword>
<gene>
    <name evidence="4" type="ORF">SCF082_LOCUS9090</name>
</gene>
<dbReference type="SMART" id="SM00369">
    <property type="entry name" value="LRR_TYP"/>
    <property type="match status" value="3"/>
</dbReference>
<dbReference type="SUPFAM" id="SSF52075">
    <property type="entry name" value="Outer arm dynein light chain 1"/>
    <property type="match status" value="1"/>
</dbReference>
<dbReference type="PANTHER" id="PTHR15454">
    <property type="entry name" value="NISCHARIN RELATED"/>
    <property type="match status" value="1"/>
</dbReference>
<feature type="region of interest" description="Disordered" evidence="3">
    <location>
        <begin position="293"/>
        <end position="372"/>
    </location>
</feature>
<dbReference type="SMART" id="SM00365">
    <property type="entry name" value="LRR_SD22"/>
    <property type="match status" value="3"/>
</dbReference>
<feature type="compositionally biased region" description="Polar residues" evidence="3">
    <location>
        <begin position="1019"/>
        <end position="1028"/>
    </location>
</feature>
<proteinExistence type="predicted"/>
<feature type="compositionally biased region" description="Basic and acidic residues" evidence="3">
    <location>
        <begin position="703"/>
        <end position="731"/>
    </location>
</feature>
<evidence type="ECO:0000313" key="5">
    <source>
        <dbReference type="Proteomes" id="UP001642464"/>
    </source>
</evidence>
<organism evidence="4 5">
    <name type="scientific">Durusdinium trenchii</name>
    <dbReference type="NCBI Taxonomy" id="1381693"/>
    <lineage>
        <taxon>Eukaryota</taxon>
        <taxon>Sar</taxon>
        <taxon>Alveolata</taxon>
        <taxon>Dinophyceae</taxon>
        <taxon>Suessiales</taxon>
        <taxon>Symbiodiniaceae</taxon>
        <taxon>Durusdinium</taxon>
    </lineage>
</organism>
<dbReference type="Pfam" id="PF14580">
    <property type="entry name" value="LRR_9"/>
    <property type="match status" value="1"/>
</dbReference>
<feature type="compositionally biased region" description="Basic residues" evidence="3">
    <location>
        <begin position="562"/>
        <end position="579"/>
    </location>
</feature>
<dbReference type="InterPro" id="IPR001611">
    <property type="entry name" value="Leu-rich_rpt"/>
</dbReference>
<feature type="region of interest" description="Disordered" evidence="3">
    <location>
        <begin position="982"/>
        <end position="1169"/>
    </location>
</feature>
<feature type="compositionally biased region" description="Acidic residues" evidence="3">
    <location>
        <begin position="1084"/>
        <end position="1100"/>
    </location>
</feature>
<feature type="region of interest" description="Disordered" evidence="3">
    <location>
        <begin position="649"/>
        <end position="809"/>
    </location>
</feature>
<reference evidence="4 5" key="1">
    <citation type="submission" date="2024-02" db="EMBL/GenBank/DDBJ databases">
        <authorList>
            <person name="Chen Y."/>
            <person name="Shah S."/>
            <person name="Dougan E. K."/>
            <person name="Thang M."/>
            <person name="Chan C."/>
        </authorList>
    </citation>
    <scope>NUCLEOTIDE SEQUENCE [LARGE SCALE GENOMIC DNA]</scope>
</reference>
<feature type="compositionally biased region" description="Low complexity" evidence="3">
    <location>
        <begin position="1044"/>
        <end position="1076"/>
    </location>
</feature>
<protein>
    <submittedName>
        <fullName evidence="4">Nischarin (Imidazoline receptor 1) (I-1) (IR1) (Imidazoline receptor I-1-like protein) (Imidazoline-1 receptor) (I1R)</fullName>
    </submittedName>
</protein>
<dbReference type="PROSITE" id="PS51450">
    <property type="entry name" value="LRR"/>
    <property type="match status" value="2"/>
</dbReference>
<dbReference type="InterPro" id="IPR003591">
    <property type="entry name" value="Leu-rich_rpt_typical-subtyp"/>
</dbReference>